<proteinExistence type="inferred from homology"/>
<keyword evidence="2" id="KW-0963">Cytoplasm</keyword>
<evidence type="ECO:0000313" key="10">
    <source>
        <dbReference type="Proteomes" id="UP001178461"/>
    </source>
</evidence>
<comment type="similarity">
    <text evidence="6">Belongs to the CIMIP2 family.</text>
</comment>
<evidence type="ECO:0000256" key="3">
    <source>
        <dbReference type="ARBA" id="ARBA00023212"/>
    </source>
</evidence>
<dbReference type="Pfam" id="PF10629">
    <property type="entry name" value="CMI2B-like"/>
    <property type="match status" value="2"/>
</dbReference>
<comment type="subcellular location">
    <subcellularLocation>
        <location evidence="1">Cytoplasm</location>
        <location evidence="1">Cytoskeleton</location>
        <location evidence="1">Cilium axoneme</location>
    </subcellularLocation>
</comment>
<dbReference type="PANTHER" id="PTHR22146">
    <property type="entry name" value="CAT EYE SYNDROME CRITICAL REGION PROTEIN 6"/>
    <property type="match status" value="1"/>
</dbReference>
<dbReference type="GO" id="GO:0015630">
    <property type="term" value="C:microtubule cytoskeleton"/>
    <property type="evidence" value="ECO:0007669"/>
    <property type="project" value="UniProtKB-ARBA"/>
</dbReference>
<dbReference type="InterPro" id="IPR018902">
    <property type="entry name" value="CMI2A-C-like_dom"/>
</dbReference>
<comment type="function">
    <text evidence="5">Microtubule inner protein (MIP) part of the dynein-decorated doublet microtubules (DMTs) in cilia axoneme, which is required for motile cilia beating.</text>
</comment>
<gene>
    <name evidence="9" type="ORF">PODLI_1B010734</name>
</gene>
<dbReference type="AlphaFoldDB" id="A0AA35LIH8"/>
<dbReference type="GO" id="GO:0005930">
    <property type="term" value="C:axoneme"/>
    <property type="evidence" value="ECO:0007669"/>
    <property type="project" value="UniProtKB-SubCell"/>
</dbReference>
<protein>
    <recommendedName>
        <fullName evidence="7">Ciliary microtubule inner protein 2B</fullName>
    </recommendedName>
</protein>
<name>A0AA35LIH8_9SAUR</name>
<accession>A0AA35LIH8</accession>
<evidence type="ECO:0000256" key="2">
    <source>
        <dbReference type="ARBA" id="ARBA00022490"/>
    </source>
</evidence>
<evidence type="ECO:0000259" key="8">
    <source>
        <dbReference type="Pfam" id="PF10629"/>
    </source>
</evidence>
<sequence>MLSYNSFYIPGYTGFIPNLESIIGETYGNATRKLLARQAKLLRLSHTAADTPEHRNLLGQPCGHHYTQQAGGRNTAYEYPPMNTNHHLFTRRPLYDCDPSTASAVQTIERAKADLKPPPKPDKTRQLTLTKPGDKTVMISSSATPGWPSDKKILGTTIPESVRVQKAEGEQTSTPKKRDAIQKSFGKPIYRADRGFPPSYTGYIPGHKFSFGKTWGVSTRNSLEAGKRQPFVWTSHM</sequence>
<organism evidence="9 10">
    <name type="scientific">Podarcis lilfordi</name>
    <name type="common">Lilford's wall lizard</name>
    <dbReference type="NCBI Taxonomy" id="74358"/>
    <lineage>
        <taxon>Eukaryota</taxon>
        <taxon>Metazoa</taxon>
        <taxon>Chordata</taxon>
        <taxon>Craniata</taxon>
        <taxon>Vertebrata</taxon>
        <taxon>Euteleostomi</taxon>
        <taxon>Lepidosauria</taxon>
        <taxon>Squamata</taxon>
        <taxon>Bifurcata</taxon>
        <taxon>Unidentata</taxon>
        <taxon>Episquamata</taxon>
        <taxon>Laterata</taxon>
        <taxon>Lacertibaenia</taxon>
        <taxon>Lacertidae</taxon>
        <taxon>Podarcis</taxon>
    </lineage>
</organism>
<dbReference type="EMBL" id="OX395142">
    <property type="protein sequence ID" value="CAI5796926.1"/>
    <property type="molecule type" value="Genomic_DNA"/>
</dbReference>
<reference evidence="9" key="1">
    <citation type="submission" date="2022-12" db="EMBL/GenBank/DDBJ databases">
        <authorList>
            <person name="Alioto T."/>
            <person name="Alioto T."/>
            <person name="Gomez Garrido J."/>
        </authorList>
    </citation>
    <scope>NUCLEOTIDE SEQUENCE</scope>
</reference>
<evidence type="ECO:0000256" key="6">
    <source>
        <dbReference type="ARBA" id="ARBA00035661"/>
    </source>
</evidence>
<dbReference type="Proteomes" id="UP001178461">
    <property type="component" value="Chromosome 17"/>
</dbReference>
<feature type="domain" description="Ciliary microtubule inner protein 2A-C-like" evidence="8">
    <location>
        <begin position="8"/>
        <end position="46"/>
    </location>
</feature>
<evidence type="ECO:0000256" key="1">
    <source>
        <dbReference type="ARBA" id="ARBA00004430"/>
    </source>
</evidence>
<evidence type="ECO:0000256" key="5">
    <source>
        <dbReference type="ARBA" id="ARBA00035003"/>
    </source>
</evidence>
<keyword evidence="10" id="KW-1185">Reference proteome</keyword>
<evidence type="ECO:0000256" key="7">
    <source>
        <dbReference type="ARBA" id="ARBA00041163"/>
    </source>
</evidence>
<dbReference type="PANTHER" id="PTHR22146:SF8">
    <property type="entry name" value="PROTEIN FAM166B"/>
    <property type="match status" value="1"/>
</dbReference>
<evidence type="ECO:0000256" key="4">
    <source>
        <dbReference type="ARBA" id="ARBA00023273"/>
    </source>
</evidence>
<evidence type="ECO:0000313" key="9">
    <source>
        <dbReference type="EMBL" id="CAI5796926.1"/>
    </source>
</evidence>
<keyword evidence="3" id="KW-0206">Cytoskeleton</keyword>
<feature type="domain" description="Ciliary microtubule inner protein 2A-C-like" evidence="8">
    <location>
        <begin position="198"/>
        <end position="223"/>
    </location>
</feature>
<keyword evidence="4" id="KW-0966">Cell projection</keyword>